<dbReference type="InterPro" id="IPR029069">
    <property type="entry name" value="HotDog_dom_sf"/>
</dbReference>
<dbReference type="EMBL" id="JAPCWZ010000007">
    <property type="protein sequence ID" value="KAK8856108.1"/>
    <property type="molecule type" value="Genomic_DNA"/>
</dbReference>
<protein>
    <submittedName>
        <fullName evidence="2">Acyl-coenzyme A thioesterase THEM4</fullName>
    </submittedName>
</protein>
<keyword evidence="3" id="KW-1185">Reference proteome</keyword>
<accession>A0ABR2I1A3</accession>
<organism evidence="2 3">
    <name type="scientific">Apiospora arundinis</name>
    <dbReference type="NCBI Taxonomy" id="335852"/>
    <lineage>
        <taxon>Eukaryota</taxon>
        <taxon>Fungi</taxon>
        <taxon>Dikarya</taxon>
        <taxon>Ascomycota</taxon>
        <taxon>Pezizomycotina</taxon>
        <taxon>Sordariomycetes</taxon>
        <taxon>Xylariomycetidae</taxon>
        <taxon>Amphisphaeriales</taxon>
        <taxon>Apiosporaceae</taxon>
        <taxon>Apiospora</taxon>
    </lineage>
</organism>
<feature type="domain" description="Thioesterase" evidence="1">
    <location>
        <begin position="103"/>
        <end position="183"/>
    </location>
</feature>
<proteinExistence type="predicted"/>
<evidence type="ECO:0000313" key="2">
    <source>
        <dbReference type="EMBL" id="KAK8856108.1"/>
    </source>
</evidence>
<sequence>MKAQSGNINSHPDVQHFMRIPWCANLLVAAGSRDVIVKVHENRLVQPPGKTQSNQFVRQTLNTPDTIAAWVTVHPPPGPPPQFRIDESVSLIALKRGMVGFPGCLHGGAVALLFDEVTGMHIAWQRDPSEPFNMSYRTASLKATYLKEILAPGTVLVRSRIVRVDGRKNYFEAQIEDEHGELLAKGEVLYIALKSQSKI</sequence>
<dbReference type="CDD" id="cd03443">
    <property type="entry name" value="PaaI_thioesterase"/>
    <property type="match status" value="1"/>
</dbReference>
<comment type="caution">
    <text evidence="2">The sequence shown here is derived from an EMBL/GenBank/DDBJ whole genome shotgun (WGS) entry which is preliminary data.</text>
</comment>
<dbReference type="SUPFAM" id="SSF54637">
    <property type="entry name" value="Thioesterase/thiol ester dehydrase-isomerase"/>
    <property type="match status" value="1"/>
</dbReference>
<evidence type="ECO:0000313" key="3">
    <source>
        <dbReference type="Proteomes" id="UP001390339"/>
    </source>
</evidence>
<reference evidence="2 3" key="1">
    <citation type="journal article" date="2024" name="IMA Fungus">
        <title>Apiospora arundinis, a panoply of carbohydrate-active enzymes and secondary metabolites.</title>
        <authorList>
            <person name="Sorensen T."/>
            <person name="Petersen C."/>
            <person name="Muurmann A.T."/>
            <person name="Christiansen J.V."/>
            <person name="Brundto M.L."/>
            <person name="Overgaard C.K."/>
            <person name="Boysen A.T."/>
            <person name="Wollenberg R.D."/>
            <person name="Larsen T.O."/>
            <person name="Sorensen J.L."/>
            <person name="Nielsen K.L."/>
            <person name="Sondergaard T.E."/>
        </authorList>
    </citation>
    <scope>NUCLEOTIDE SEQUENCE [LARGE SCALE GENOMIC DNA]</scope>
    <source>
        <strain evidence="2 3">AAU 773</strain>
    </source>
</reference>
<dbReference type="PANTHER" id="PTHR47260:SF6">
    <property type="entry name" value="THIOESTERASE DOMAIN-CONTAINING PROTEIN"/>
    <property type="match status" value="1"/>
</dbReference>
<dbReference type="PANTHER" id="PTHR47260">
    <property type="entry name" value="UPF0644 PROTEIN PB2B4.06"/>
    <property type="match status" value="1"/>
</dbReference>
<dbReference type="InterPro" id="IPR006683">
    <property type="entry name" value="Thioestr_dom"/>
</dbReference>
<evidence type="ECO:0000259" key="1">
    <source>
        <dbReference type="Pfam" id="PF03061"/>
    </source>
</evidence>
<dbReference type="Pfam" id="PF03061">
    <property type="entry name" value="4HBT"/>
    <property type="match status" value="1"/>
</dbReference>
<dbReference type="Proteomes" id="UP001390339">
    <property type="component" value="Unassembled WGS sequence"/>
</dbReference>
<gene>
    <name evidence="2" type="ORF">PGQ11_012020</name>
</gene>
<dbReference type="Gene3D" id="3.10.129.10">
    <property type="entry name" value="Hotdog Thioesterase"/>
    <property type="match status" value="1"/>
</dbReference>
<name>A0ABR2I1A3_9PEZI</name>
<dbReference type="InterPro" id="IPR052061">
    <property type="entry name" value="PTE-AB_protein"/>
</dbReference>